<protein>
    <submittedName>
        <fullName evidence="6">DNA-binding transcriptional LysR family regulator</fullName>
    </submittedName>
</protein>
<dbReference type="PROSITE" id="PS50931">
    <property type="entry name" value="HTH_LYSR"/>
    <property type="match status" value="1"/>
</dbReference>
<comment type="similarity">
    <text evidence="1">Belongs to the LysR transcriptional regulatory family.</text>
</comment>
<gene>
    <name evidence="6" type="ORF">GGR05_004446</name>
</gene>
<dbReference type="Gene3D" id="1.10.10.10">
    <property type="entry name" value="Winged helix-like DNA-binding domain superfamily/Winged helix DNA-binding domain"/>
    <property type="match status" value="1"/>
</dbReference>
<keyword evidence="3 6" id="KW-0238">DNA-binding</keyword>
<dbReference type="GO" id="GO:0043565">
    <property type="term" value="F:sequence-specific DNA binding"/>
    <property type="evidence" value="ECO:0007669"/>
    <property type="project" value="TreeGrafter"/>
</dbReference>
<reference evidence="6 7" key="1">
    <citation type="submission" date="2020-08" db="EMBL/GenBank/DDBJ databases">
        <title>Genomic Encyclopedia of Type Strains, Phase IV (KMG-IV): sequencing the most valuable type-strain genomes for metagenomic binning, comparative biology and taxonomic classification.</title>
        <authorList>
            <person name="Goeker M."/>
        </authorList>
    </citation>
    <scope>NUCLEOTIDE SEQUENCE [LARGE SCALE GENOMIC DNA]</scope>
    <source>
        <strain evidence="6 7">DSM 25024</strain>
    </source>
</reference>
<dbReference type="InterPro" id="IPR058163">
    <property type="entry name" value="LysR-type_TF_proteobact-type"/>
</dbReference>
<evidence type="ECO:0000256" key="4">
    <source>
        <dbReference type="ARBA" id="ARBA00023163"/>
    </source>
</evidence>
<dbReference type="GO" id="GO:0006351">
    <property type="term" value="P:DNA-templated transcription"/>
    <property type="evidence" value="ECO:0007669"/>
    <property type="project" value="TreeGrafter"/>
</dbReference>
<dbReference type="Pfam" id="PF03466">
    <property type="entry name" value="LysR_substrate"/>
    <property type="match status" value="1"/>
</dbReference>
<dbReference type="InterPro" id="IPR036388">
    <property type="entry name" value="WH-like_DNA-bd_sf"/>
</dbReference>
<evidence type="ECO:0000256" key="1">
    <source>
        <dbReference type="ARBA" id="ARBA00009437"/>
    </source>
</evidence>
<comment type="caution">
    <text evidence="6">The sequence shown here is derived from an EMBL/GenBank/DDBJ whole genome shotgun (WGS) entry which is preliminary data.</text>
</comment>
<evidence type="ECO:0000313" key="7">
    <source>
        <dbReference type="Proteomes" id="UP000531216"/>
    </source>
</evidence>
<dbReference type="SUPFAM" id="SSF46785">
    <property type="entry name" value="Winged helix' DNA-binding domain"/>
    <property type="match status" value="1"/>
</dbReference>
<evidence type="ECO:0000256" key="2">
    <source>
        <dbReference type="ARBA" id="ARBA00023015"/>
    </source>
</evidence>
<name>A0A7W6C0Q3_9HYPH</name>
<dbReference type="PANTHER" id="PTHR30537:SF3">
    <property type="entry name" value="TRANSCRIPTIONAL REGULATORY PROTEIN"/>
    <property type="match status" value="1"/>
</dbReference>
<accession>A0A7W6C0Q3</accession>
<sequence length="321" mass="34690">MNLPGIANLLPMAHHVLMSRGIEWEDQRTFLAVLESGSLSGAARRLALAQPTVRRRIETLEAQLGLALFTRSPNGLVPTEQAVTLGSYARTMASASEAFVRAAAAPRDGIGGTVRVSVSEFVGIEVLPAMLAPLRERFPALAIEMTLSNLPADLLDQEADIAVRMHPPRQDALLAQHVGAVPLHFFAHRDYVGRNGLPQTVEDFADHALIGPDRAPSDLAIAEALLPSLPHPRFAIRTDSHAAQAAAIRAGLGIGVLQAPIGYADTDLVAVLPDRLVHAIDTWIVTHIDLRRTPRIAVVFEHLVEAFGTYVTRIDSTDRIE</sequence>
<evidence type="ECO:0000313" key="6">
    <source>
        <dbReference type="EMBL" id="MBB3938275.1"/>
    </source>
</evidence>
<dbReference type="Proteomes" id="UP000531216">
    <property type="component" value="Unassembled WGS sequence"/>
</dbReference>
<keyword evidence="4" id="KW-0804">Transcription</keyword>
<keyword evidence="7" id="KW-1185">Reference proteome</keyword>
<dbReference type="GO" id="GO:0003700">
    <property type="term" value="F:DNA-binding transcription factor activity"/>
    <property type="evidence" value="ECO:0007669"/>
    <property type="project" value="InterPro"/>
</dbReference>
<dbReference type="PANTHER" id="PTHR30537">
    <property type="entry name" value="HTH-TYPE TRANSCRIPTIONAL REGULATOR"/>
    <property type="match status" value="1"/>
</dbReference>
<dbReference type="SUPFAM" id="SSF53850">
    <property type="entry name" value="Periplasmic binding protein-like II"/>
    <property type="match status" value="1"/>
</dbReference>
<dbReference type="EMBL" id="JACIDO010000025">
    <property type="protein sequence ID" value="MBB3938275.1"/>
    <property type="molecule type" value="Genomic_DNA"/>
</dbReference>
<organism evidence="6 7">
    <name type="scientific">Aureimonas phyllosphaerae</name>
    <dbReference type="NCBI Taxonomy" id="1166078"/>
    <lineage>
        <taxon>Bacteria</taxon>
        <taxon>Pseudomonadati</taxon>
        <taxon>Pseudomonadota</taxon>
        <taxon>Alphaproteobacteria</taxon>
        <taxon>Hyphomicrobiales</taxon>
        <taxon>Aurantimonadaceae</taxon>
        <taxon>Aureimonas</taxon>
    </lineage>
</organism>
<dbReference type="InterPro" id="IPR036390">
    <property type="entry name" value="WH_DNA-bd_sf"/>
</dbReference>
<dbReference type="PRINTS" id="PR00039">
    <property type="entry name" value="HTHLYSR"/>
</dbReference>
<dbReference type="Pfam" id="PF00126">
    <property type="entry name" value="HTH_1"/>
    <property type="match status" value="1"/>
</dbReference>
<proteinExistence type="inferred from homology"/>
<evidence type="ECO:0000256" key="3">
    <source>
        <dbReference type="ARBA" id="ARBA00023125"/>
    </source>
</evidence>
<keyword evidence="2" id="KW-0805">Transcription regulation</keyword>
<dbReference type="AlphaFoldDB" id="A0A7W6C0Q3"/>
<feature type="domain" description="HTH lysR-type" evidence="5">
    <location>
        <begin position="22"/>
        <end position="79"/>
    </location>
</feature>
<dbReference type="Gene3D" id="3.40.190.290">
    <property type="match status" value="1"/>
</dbReference>
<dbReference type="InterPro" id="IPR005119">
    <property type="entry name" value="LysR_subst-bd"/>
</dbReference>
<evidence type="ECO:0000259" key="5">
    <source>
        <dbReference type="PROSITE" id="PS50931"/>
    </source>
</evidence>
<dbReference type="InterPro" id="IPR000847">
    <property type="entry name" value="LysR_HTH_N"/>
</dbReference>